<evidence type="ECO:0000259" key="9">
    <source>
        <dbReference type="Pfam" id="PF13614"/>
    </source>
</evidence>
<keyword evidence="5" id="KW-0418">Kinase</keyword>
<evidence type="ECO:0000256" key="5">
    <source>
        <dbReference type="ARBA" id="ARBA00022777"/>
    </source>
</evidence>
<organism evidence="10 11">
    <name type="scientific">Alteribacter lacisalsi</name>
    <dbReference type="NCBI Taxonomy" id="2045244"/>
    <lineage>
        <taxon>Bacteria</taxon>
        <taxon>Bacillati</taxon>
        <taxon>Bacillota</taxon>
        <taxon>Bacilli</taxon>
        <taxon>Bacillales</taxon>
        <taxon>Bacillaceae</taxon>
        <taxon>Alteribacter</taxon>
    </lineage>
</organism>
<keyword evidence="4" id="KW-0547">Nucleotide-binding</keyword>
<evidence type="ECO:0000256" key="7">
    <source>
        <dbReference type="ARBA" id="ARBA00023137"/>
    </source>
</evidence>
<sequence length="225" mass="25508">MKLLVNLLRDRKIPQLVTNPKSQIAEEFDRIRQNIEFARYEINTKTIIVTSPGYNEGKSTVISNLAMNLSHHGKSVLLIDIDIKDPSLNKIFNIKNTVGLTNVLSGQKPVEEAINQTENARLKLITTGPVPYDLDSLLQSRKMDELLKRASREYDYVLLDSPPVLEGETAKIVAGRCDGAIMVLRVKRTEDEVALEAKKILEMTNTKLFGIIMNARKRKFFKKNK</sequence>
<dbReference type="EC" id="2.7.10.2" evidence="2"/>
<dbReference type="InterPro" id="IPR027417">
    <property type="entry name" value="P-loop_NTPase"/>
</dbReference>
<comment type="caution">
    <text evidence="10">The sequence shown here is derived from an EMBL/GenBank/DDBJ whole genome shotgun (WGS) entry which is preliminary data.</text>
</comment>
<gene>
    <name evidence="10" type="ORF">CR205_14815</name>
</gene>
<dbReference type="EMBL" id="PDOF01000002">
    <property type="protein sequence ID" value="PYZ96943.1"/>
    <property type="molecule type" value="Genomic_DNA"/>
</dbReference>
<feature type="domain" description="AAA" evidence="9">
    <location>
        <begin position="57"/>
        <end position="169"/>
    </location>
</feature>
<evidence type="ECO:0000313" key="10">
    <source>
        <dbReference type="EMBL" id="PYZ96943.1"/>
    </source>
</evidence>
<keyword evidence="11" id="KW-1185">Reference proteome</keyword>
<dbReference type="Proteomes" id="UP000248066">
    <property type="component" value="Unassembled WGS sequence"/>
</dbReference>
<reference evidence="10 11" key="1">
    <citation type="submission" date="2017-10" db="EMBL/GenBank/DDBJ databases">
        <title>Bacillus sp. nov., a halophilic bacterium isolated from a Yangshapao Lake.</title>
        <authorList>
            <person name="Wang H."/>
        </authorList>
    </citation>
    <scope>NUCLEOTIDE SEQUENCE [LARGE SCALE GENOMIC DNA]</scope>
    <source>
        <strain evidence="10 11">YSP-3</strain>
    </source>
</reference>
<dbReference type="PANTHER" id="PTHR32309">
    <property type="entry name" value="TYROSINE-PROTEIN KINASE"/>
    <property type="match status" value="1"/>
</dbReference>
<evidence type="ECO:0000256" key="8">
    <source>
        <dbReference type="ARBA" id="ARBA00051245"/>
    </source>
</evidence>
<comment type="similarity">
    <text evidence="1">Belongs to the CpsD/CapB family.</text>
</comment>
<evidence type="ECO:0000313" key="11">
    <source>
        <dbReference type="Proteomes" id="UP000248066"/>
    </source>
</evidence>
<dbReference type="GO" id="GO:0005524">
    <property type="term" value="F:ATP binding"/>
    <property type="evidence" value="ECO:0007669"/>
    <property type="project" value="UniProtKB-KW"/>
</dbReference>
<dbReference type="CDD" id="cd05387">
    <property type="entry name" value="BY-kinase"/>
    <property type="match status" value="1"/>
</dbReference>
<dbReference type="Pfam" id="PF13614">
    <property type="entry name" value="AAA_31"/>
    <property type="match status" value="1"/>
</dbReference>
<comment type="catalytic activity">
    <reaction evidence="8">
        <text>L-tyrosyl-[protein] + ATP = O-phospho-L-tyrosyl-[protein] + ADP + H(+)</text>
        <dbReference type="Rhea" id="RHEA:10596"/>
        <dbReference type="Rhea" id="RHEA-COMP:10136"/>
        <dbReference type="Rhea" id="RHEA-COMP:20101"/>
        <dbReference type="ChEBI" id="CHEBI:15378"/>
        <dbReference type="ChEBI" id="CHEBI:30616"/>
        <dbReference type="ChEBI" id="CHEBI:46858"/>
        <dbReference type="ChEBI" id="CHEBI:61978"/>
        <dbReference type="ChEBI" id="CHEBI:456216"/>
        <dbReference type="EC" id="2.7.10.2"/>
    </reaction>
</comment>
<dbReference type="InterPro" id="IPR050445">
    <property type="entry name" value="Bact_polysacc_biosynth/exp"/>
</dbReference>
<evidence type="ECO:0000256" key="4">
    <source>
        <dbReference type="ARBA" id="ARBA00022741"/>
    </source>
</evidence>
<dbReference type="Gene3D" id="3.40.50.300">
    <property type="entry name" value="P-loop containing nucleotide triphosphate hydrolases"/>
    <property type="match status" value="1"/>
</dbReference>
<dbReference type="NCBIfam" id="TIGR01007">
    <property type="entry name" value="eps_fam"/>
    <property type="match status" value="1"/>
</dbReference>
<name>A0A2W0H540_9BACI</name>
<proteinExistence type="inferred from homology"/>
<evidence type="ECO:0000256" key="1">
    <source>
        <dbReference type="ARBA" id="ARBA00007316"/>
    </source>
</evidence>
<keyword evidence="3" id="KW-0808">Transferase</keyword>
<dbReference type="InterPro" id="IPR025669">
    <property type="entry name" value="AAA_dom"/>
</dbReference>
<dbReference type="GO" id="GO:0005886">
    <property type="term" value="C:plasma membrane"/>
    <property type="evidence" value="ECO:0007669"/>
    <property type="project" value="TreeGrafter"/>
</dbReference>
<dbReference type="GO" id="GO:0004715">
    <property type="term" value="F:non-membrane spanning protein tyrosine kinase activity"/>
    <property type="evidence" value="ECO:0007669"/>
    <property type="project" value="UniProtKB-EC"/>
</dbReference>
<evidence type="ECO:0000256" key="6">
    <source>
        <dbReference type="ARBA" id="ARBA00022840"/>
    </source>
</evidence>
<protein>
    <recommendedName>
        <fullName evidence="2">non-specific protein-tyrosine kinase</fullName>
        <ecNumber evidence="2">2.7.10.2</ecNumber>
    </recommendedName>
</protein>
<evidence type="ECO:0000256" key="3">
    <source>
        <dbReference type="ARBA" id="ARBA00022679"/>
    </source>
</evidence>
<evidence type="ECO:0000256" key="2">
    <source>
        <dbReference type="ARBA" id="ARBA00011903"/>
    </source>
</evidence>
<dbReference type="AlphaFoldDB" id="A0A2W0H540"/>
<keyword evidence="6" id="KW-0067">ATP-binding</keyword>
<dbReference type="InterPro" id="IPR005702">
    <property type="entry name" value="Wzc-like_C"/>
</dbReference>
<dbReference type="SUPFAM" id="SSF52540">
    <property type="entry name" value="P-loop containing nucleoside triphosphate hydrolases"/>
    <property type="match status" value="1"/>
</dbReference>
<dbReference type="PANTHER" id="PTHR32309:SF13">
    <property type="entry name" value="FERRIC ENTEROBACTIN TRANSPORT PROTEIN FEPE"/>
    <property type="match status" value="1"/>
</dbReference>
<keyword evidence="7" id="KW-0829">Tyrosine-protein kinase</keyword>
<accession>A0A2W0H540</accession>